<dbReference type="Proteomes" id="UP000192920">
    <property type="component" value="Unassembled WGS sequence"/>
</dbReference>
<dbReference type="AlphaFoldDB" id="A0A1Y6B8E2"/>
<feature type="chain" id="PRO_5012599432" evidence="1">
    <location>
        <begin position="22"/>
        <end position="102"/>
    </location>
</feature>
<keyword evidence="3" id="KW-1185">Reference proteome</keyword>
<sequence length="102" mass="11302">MKYSLCWIIVLCGCFSTPVLAKCPEGAWMCATPGAAYAGKSESRVAAAETVVLRSGAFALERIDSPGGQSLDLRPSWRLDEDTRLSLKVSKHQTELRLKWQW</sequence>
<accession>A0A1Y6B8E2</accession>
<evidence type="ECO:0000313" key="3">
    <source>
        <dbReference type="Proteomes" id="UP000192920"/>
    </source>
</evidence>
<protein>
    <submittedName>
        <fullName evidence="2">Uncharacterized protein</fullName>
    </submittedName>
</protein>
<organism evidence="2 3">
    <name type="scientific">Pseudogulbenkiania subflava DSM 22618</name>
    <dbReference type="NCBI Taxonomy" id="1123014"/>
    <lineage>
        <taxon>Bacteria</taxon>
        <taxon>Pseudomonadati</taxon>
        <taxon>Pseudomonadota</taxon>
        <taxon>Betaproteobacteria</taxon>
        <taxon>Neisseriales</taxon>
        <taxon>Chromobacteriaceae</taxon>
        <taxon>Pseudogulbenkiania</taxon>
    </lineage>
</organism>
<keyword evidence="1" id="KW-0732">Signal</keyword>
<evidence type="ECO:0000313" key="2">
    <source>
        <dbReference type="EMBL" id="SME96863.1"/>
    </source>
</evidence>
<feature type="signal peptide" evidence="1">
    <location>
        <begin position="1"/>
        <end position="21"/>
    </location>
</feature>
<reference evidence="3" key="1">
    <citation type="submission" date="2017-04" db="EMBL/GenBank/DDBJ databases">
        <authorList>
            <person name="Varghese N."/>
            <person name="Submissions S."/>
        </authorList>
    </citation>
    <scope>NUCLEOTIDE SEQUENCE [LARGE SCALE GENOMIC DNA]</scope>
    <source>
        <strain evidence="3">DSM 22618</strain>
    </source>
</reference>
<name>A0A1Y6B8E2_9NEIS</name>
<evidence type="ECO:0000256" key="1">
    <source>
        <dbReference type="SAM" id="SignalP"/>
    </source>
</evidence>
<dbReference type="EMBL" id="FXAG01000002">
    <property type="protein sequence ID" value="SME96863.1"/>
    <property type="molecule type" value="Genomic_DNA"/>
</dbReference>
<dbReference type="RefSeq" id="WP_085274756.1">
    <property type="nucleotide sequence ID" value="NZ_FXAG01000002.1"/>
</dbReference>
<proteinExistence type="predicted"/>
<gene>
    <name evidence="2" type="ORF">SAMN02745746_00382</name>
</gene>